<dbReference type="Gene3D" id="3.20.20.70">
    <property type="entry name" value="Aldolase class I"/>
    <property type="match status" value="1"/>
</dbReference>
<organism evidence="1 2">
    <name type="scientific">Candidatus Berkelbacteria bacterium Licking1014_85</name>
    <dbReference type="NCBI Taxonomy" id="2017148"/>
    <lineage>
        <taxon>Bacteria</taxon>
        <taxon>Candidatus Berkelbacteria</taxon>
    </lineage>
</organism>
<feature type="non-terminal residue" evidence="1">
    <location>
        <position position="1"/>
    </location>
</feature>
<evidence type="ECO:0000313" key="1">
    <source>
        <dbReference type="EMBL" id="TSC93552.1"/>
    </source>
</evidence>
<sequence>LRPDIIKILRYAKSKNFYVFLNTNGTLLKQDIIIELEKYVDNILVSFCSLYQETFKQRSLLKNKIKGILNLKKSKIKHLRIGIVVSKFLIENMKDYSILINSLGINNVEFYRPMISQSQAQRFPTFDIAKKDILKLLDHMRNLKKNSNNIYFANPIPFCITRNKTKRIFFQGAKFDDGHCRLVFDSKGYYKPSYSIDINLGNSIKTAWLHPFIKKINSLSYLSHKCRFCLYLKWCLGGSRYMAKEYCGDYFANDPLIQN</sequence>
<dbReference type="PANTHER" id="PTHR11228:SF7">
    <property type="entry name" value="PQQA PEPTIDE CYCLASE"/>
    <property type="match status" value="1"/>
</dbReference>
<name>A0A554LL07_9BACT</name>
<comment type="caution">
    <text evidence="1">The sequence shown here is derived from an EMBL/GenBank/DDBJ whole genome shotgun (WGS) entry which is preliminary data.</text>
</comment>
<proteinExistence type="predicted"/>
<dbReference type="EMBL" id="VMGI01000023">
    <property type="protein sequence ID" value="TSC93552.1"/>
    <property type="molecule type" value="Genomic_DNA"/>
</dbReference>
<dbReference type="InterPro" id="IPR013785">
    <property type="entry name" value="Aldolase_TIM"/>
</dbReference>
<dbReference type="Proteomes" id="UP000315589">
    <property type="component" value="Unassembled WGS sequence"/>
</dbReference>
<gene>
    <name evidence="1" type="ORF">CEN91_217</name>
</gene>
<reference evidence="1 2" key="1">
    <citation type="submission" date="2017-07" db="EMBL/GenBank/DDBJ databases">
        <title>Mechanisms for carbon and nitrogen cycling indicate functional differentiation within the Candidate Phyla Radiation.</title>
        <authorList>
            <person name="Danczak R.E."/>
            <person name="Johnston M.D."/>
            <person name="Kenah C."/>
            <person name="Slattery M."/>
            <person name="Wrighton K.C."/>
            <person name="Wilkins M.J."/>
        </authorList>
    </citation>
    <scope>NUCLEOTIDE SEQUENCE [LARGE SCALE GENOMIC DNA]</scope>
    <source>
        <strain evidence="1">Licking1014_85</strain>
    </source>
</reference>
<dbReference type="PANTHER" id="PTHR11228">
    <property type="entry name" value="RADICAL SAM DOMAIN PROTEIN"/>
    <property type="match status" value="1"/>
</dbReference>
<dbReference type="SUPFAM" id="SSF102114">
    <property type="entry name" value="Radical SAM enzymes"/>
    <property type="match status" value="1"/>
</dbReference>
<dbReference type="InterPro" id="IPR058240">
    <property type="entry name" value="rSAM_sf"/>
</dbReference>
<evidence type="ECO:0000313" key="2">
    <source>
        <dbReference type="Proteomes" id="UP000315589"/>
    </source>
</evidence>
<dbReference type="InterPro" id="IPR050377">
    <property type="entry name" value="Radical_SAM_PqqE_MftC-like"/>
</dbReference>
<dbReference type="AlphaFoldDB" id="A0A554LL07"/>
<protein>
    <recommendedName>
        <fullName evidence="3">Radical SAM core domain-containing protein</fullName>
    </recommendedName>
</protein>
<evidence type="ECO:0008006" key="3">
    <source>
        <dbReference type="Google" id="ProtNLM"/>
    </source>
</evidence>
<accession>A0A554LL07</accession>